<keyword evidence="3" id="KW-1185">Reference proteome</keyword>
<dbReference type="RefSeq" id="XP_045954608.1">
    <property type="nucleotide sequence ID" value="XM_046100708.1"/>
</dbReference>
<sequence length="921" mass="99240">MVKFTFPVPGRRSKQAAEPAASAIPLTKAQKILGTGGINTGSTAAVRGVTPKQPWDARSGISISISESSASHTVTETGLEVLHEEGGFTNGMNYGGRGWDTESEVLPRHLQAGNGLRTQRSAATIGNDYRTDASSLQRRQSNASTIYSHYDRSKVPLSISQQTSNSAMAKGLPNSKANALLDMDGSISGPTGKKKKPSRLDLSMLRPRNRRERASQAAPVLGNDYVTRSPSFVSLSSTQITPGRKLRKSPSTISTGTYDSPSGPHDSTTLSQLYDHYEAMSFRSQSSPAEENMARPRFDSVSEEPEPTPALTTSSTISQVTPLSNPTAHESSRRTGHSRKDSVGSRNTVTTVGSPSIAPSSYLAPGGDCASSISSRNTRGSKTSKNSRKMDSDLQLTSVLSLSDSDSDDGTTFSDSVGPKSSVSSHSNISQDDASLSGDVRKPTTTTRSPVVQERSSSRQKHTSFTPLNDYLTVPAASTKTHSTRKPSESTLRSYASSTSTATATAHSQSQPGKGSRLSTSSKDSKGTSSSHHSQTSHKKRQQSRPIAQEAKAVTLKPLASTAEALDSLRELTAQAQAKDRRTLSSEELTPPLSPASLASYGHDYGGDETGEARNARLMAVTKQEEMLLAALRQKRAMMRENIIAEIEGDKASVTSRRTSTSSGRSGKAGRVMSSAPQLPPLPSRDSSLVSSFKSMTERKDSVRRTDNNVRFADEPQSNTHNNPIEKRSSSAMSNATIKGNSHGRTERVLMFLDRPLEDFHAIDVAEPSPDLSEFMDYDQDSDGEILPDRRSTRRSSRFNSTYGTSTPASRRGGERPRADSNLLGVRGSSLRRQLEKLPESSYESNEEEDFDFDGFSDVMCPPLSDEDTTNFATTRTNTPVQYKQHSKGHVKGKNSAVRLSAVGNFGSFMPPEVGLWGDDG</sequence>
<protein>
    <submittedName>
        <fullName evidence="2">Uncharacterized protein</fullName>
    </submittedName>
</protein>
<feature type="region of interest" description="Disordered" evidence="1">
    <location>
        <begin position="652"/>
        <end position="743"/>
    </location>
</feature>
<organism evidence="2 3">
    <name type="scientific">Truncatella angustata</name>
    <dbReference type="NCBI Taxonomy" id="152316"/>
    <lineage>
        <taxon>Eukaryota</taxon>
        <taxon>Fungi</taxon>
        <taxon>Dikarya</taxon>
        <taxon>Ascomycota</taxon>
        <taxon>Pezizomycotina</taxon>
        <taxon>Sordariomycetes</taxon>
        <taxon>Xylariomycetidae</taxon>
        <taxon>Amphisphaeriales</taxon>
        <taxon>Sporocadaceae</taxon>
        <taxon>Truncatella</taxon>
    </lineage>
</organism>
<reference evidence="2" key="1">
    <citation type="journal article" date="2021" name="Nat. Commun.">
        <title>Genetic determinants of endophytism in the Arabidopsis root mycobiome.</title>
        <authorList>
            <person name="Mesny F."/>
            <person name="Miyauchi S."/>
            <person name="Thiergart T."/>
            <person name="Pickel B."/>
            <person name="Atanasova L."/>
            <person name="Karlsson M."/>
            <person name="Huettel B."/>
            <person name="Barry K.W."/>
            <person name="Haridas S."/>
            <person name="Chen C."/>
            <person name="Bauer D."/>
            <person name="Andreopoulos W."/>
            <person name="Pangilinan J."/>
            <person name="LaButti K."/>
            <person name="Riley R."/>
            <person name="Lipzen A."/>
            <person name="Clum A."/>
            <person name="Drula E."/>
            <person name="Henrissat B."/>
            <person name="Kohler A."/>
            <person name="Grigoriev I.V."/>
            <person name="Martin F.M."/>
            <person name="Hacquard S."/>
        </authorList>
    </citation>
    <scope>NUCLEOTIDE SEQUENCE</scope>
    <source>
        <strain evidence="2">MPI-SDFR-AT-0073</strain>
    </source>
</reference>
<feature type="region of interest" description="Disordered" evidence="1">
    <location>
        <begin position="183"/>
        <end position="222"/>
    </location>
</feature>
<feature type="compositionally biased region" description="Polar residues" evidence="1">
    <location>
        <begin position="310"/>
        <end position="329"/>
    </location>
</feature>
<accession>A0A9P8UDV2</accession>
<feature type="compositionally biased region" description="Basic and acidic residues" evidence="1">
    <location>
        <begin position="330"/>
        <end position="343"/>
    </location>
</feature>
<dbReference type="Proteomes" id="UP000758603">
    <property type="component" value="Unassembled WGS sequence"/>
</dbReference>
<feature type="compositionally biased region" description="Low complexity" evidence="1">
    <location>
        <begin position="655"/>
        <end position="666"/>
    </location>
</feature>
<dbReference type="EMBL" id="JAGPXC010000008">
    <property type="protein sequence ID" value="KAH6648096.1"/>
    <property type="molecule type" value="Genomic_DNA"/>
</dbReference>
<dbReference type="OrthoDB" id="5244050at2759"/>
<feature type="compositionally biased region" description="Polar residues" evidence="1">
    <location>
        <begin position="685"/>
        <end position="695"/>
    </location>
</feature>
<feature type="region of interest" description="Disordered" evidence="1">
    <location>
        <begin position="577"/>
        <end position="605"/>
    </location>
</feature>
<evidence type="ECO:0000256" key="1">
    <source>
        <dbReference type="SAM" id="MobiDB-lite"/>
    </source>
</evidence>
<feature type="compositionally biased region" description="Polar residues" evidence="1">
    <location>
        <begin position="730"/>
        <end position="740"/>
    </location>
</feature>
<feature type="compositionally biased region" description="Polar residues" evidence="1">
    <location>
        <begin position="249"/>
        <end position="269"/>
    </location>
</feature>
<feature type="compositionally biased region" description="Polar residues" evidence="1">
    <location>
        <begin position="799"/>
        <end position="809"/>
    </location>
</feature>
<dbReference type="GeneID" id="70129600"/>
<feature type="compositionally biased region" description="Low complexity" evidence="1">
    <location>
        <begin position="519"/>
        <end position="534"/>
    </location>
</feature>
<feature type="region of interest" description="Disordered" evidence="1">
    <location>
        <begin position="282"/>
        <end position="556"/>
    </location>
</feature>
<comment type="caution">
    <text evidence="2">The sequence shown here is derived from an EMBL/GenBank/DDBJ whole genome shotgun (WGS) entry which is preliminary data.</text>
</comment>
<feature type="compositionally biased region" description="Polar residues" evidence="1">
    <location>
        <begin position="371"/>
        <end position="384"/>
    </location>
</feature>
<feature type="region of interest" description="Disordered" evidence="1">
    <location>
        <begin position="235"/>
        <end position="269"/>
    </location>
</feature>
<feature type="compositionally biased region" description="Acidic residues" evidence="1">
    <location>
        <begin position="774"/>
        <end position="786"/>
    </location>
</feature>
<feature type="compositionally biased region" description="Basic and acidic residues" evidence="1">
    <location>
        <begin position="696"/>
        <end position="714"/>
    </location>
</feature>
<feature type="region of interest" description="Disordered" evidence="1">
    <location>
        <begin position="1"/>
        <end position="22"/>
    </location>
</feature>
<evidence type="ECO:0000313" key="3">
    <source>
        <dbReference type="Proteomes" id="UP000758603"/>
    </source>
</evidence>
<name>A0A9P8UDV2_9PEZI</name>
<feature type="compositionally biased region" description="Polar residues" evidence="1">
    <location>
        <begin position="344"/>
        <end position="359"/>
    </location>
</feature>
<feature type="region of interest" description="Disordered" evidence="1">
    <location>
        <begin position="771"/>
        <end position="828"/>
    </location>
</feature>
<proteinExistence type="predicted"/>
<dbReference type="AlphaFoldDB" id="A0A9P8UDV2"/>
<gene>
    <name evidence="2" type="ORF">BKA67DRAFT_539918</name>
</gene>
<evidence type="ECO:0000313" key="2">
    <source>
        <dbReference type="EMBL" id="KAH6648096.1"/>
    </source>
</evidence>
<feature type="compositionally biased region" description="Low complexity" evidence="1">
    <location>
        <begin position="489"/>
        <end position="510"/>
    </location>
</feature>
<feature type="compositionally biased region" description="Low complexity" evidence="1">
    <location>
        <begin position="393"/>
        <end position="427"/>
    </location>
</feature>